<evidence type="ECO:0000259" key="1">
    <source>
        <dbReference type="Pfam" id="PF19837"/>
    </source>
</evidence>
<proteinExistence type="predicted"/>
<gene>
    <name evidence="2" type="ORF">FLL45_21950</name>
</gene>
<keyword evidence="3" id="KW-1185">Reference proteome</keyword>
<evidence type="ECO:0000313" key="2">
    <source>
        <dbReference type="EMBL" id="TQV70993.1"/>
    </source>
</evidence>
<organism evidence="2 3">
    <name type="scientific">Aliikangiella marina</name>
    <dbReference type="NCBI Taxonomy" id="1712262"/>
    <lineage>
        <taxon>Bacteria</taxon>
        <taxon>Pseudomonadati</taxon>
        <taxon>Pseudomonadota</taxon>
        <taxon>Gammaproteobacteria</taxon>
        <taxon>Oceanospirillales</taxon>
        <taxon>Pleioneaceae</taxon>
        <taxon>Aliikangiella</taxon>
    </lineage>
</organism>
<accession>A0A545T1A3</accession>
<protein>
    <recommendedName>
        <fullName evidence="1">DUF6316 domain-containing protein</fullName>
    </recommendedName>
</protein>
<feature type="domain" description="DUF6316" evidence="1">
    <location>
        <begin position="4"/>
        <end position="56"/>
    </location>
</feature>
<comment type="caution">
    <text evidence="2">The sequence shown here is derived from an EMBL/GenBank/DDBJ whole genome shotgun (WGS) entry which is preliminary data.</text>
</comment>
<name>A0A545T1A3_9GAMM</name>
<sequence>MIVRQGEESKSWFRTERYYHTTEGWWFMTRENGERGPYESHKDAEQEFFIYLRNLRVYDGLLNQ</sequence>
<dbReference type="Pfam" id="PF19837">
    <property type="entry name" value="DUF6316"/>
    <property type="match status" value="1"/>
</dbReference>
<dbReference type="AlphaFoldDB" id="A0A545T1A3"/>
<dbReference type="EMBL" id="VIKR01000007">
    <property type="protein sequence ID" value="TQV70993.1"/>
    <property type="molecule type" value="Genomic_DNA"/>
</dbReference>
<dbReference type="InterPro" id="IPR045630">
    <property type="entry name" value="DUF6316"/>
</dbReference>
<reference evidence="2 3" key="1">
    <citation type="submission" date="2019-06" db="EMBL/GenBank/DDBJ databases">
        <title>Draft genome of Aliikangiella marina GYP-15.</title>
        <authorList>
            <person name="Wang G."/>
        </authorList>
    </citation>
    <scope>NUCLEOTIDE SEQUENCE [LARGE SCALE GENOMIC DNA]</scope>
    <source>
        <strain evidence="2 3">GYP-15</strain>
    </source>
</reference>
<dbReference type="Proteomes" id="UP000317839">
    <property type="component" value="Unassembled WGS sequence"/>
</dbReference>
<dbReference type="RefSeq" id="WP_142944210.1">
    <property type="nucleotide sequence ID" value="NZ_VIKR01000007.1"/>
</dbReference>
<dbReference type="OrthoDB" id="6199386at2"/>
<evidence type="ECO:0000313" key="3">
    <source>
        <dbReference type="Proteomes" id="UP000317839"/>
    </source>
</evidence>